<gene>
    <name evidence="2" type="ORF">UFOPK2761_01574</name>
</gene>
<protein>
    <submittedName>
        <fullName evidence="2">Unannotated protein</fullName>
    </submittedName>
</protein>
<evidence type="ECO:0000313" key="2">
    <source>
        <dbReference type="EMBL" id="CAB4744692.1"/>
    </source>
</evidence>
<feature type="region of interest" description="Disordered" evidence="1">
    <location>
        <begin position="831"/>
        <end position="860"/>
    </location>
</feature>
<name>A0A6J6TBF0_9ZZZZ</name>
<accession>A0A6J6TBF0</accession>
<evidence type="ECO:0000256" key="1">
    <source>
        <dbReference type="SAM" id="MobiDB-lite"/>
    </source>
</evidence>
<organism evidence="2">
    <name type="scientific">freshwater metagenome</name>
    <dbReference type="NCBI Taxonomy" id="449393"/>
    <lineage>
        <taxon>unclassified sequences</taxon>
        <taxon>metagenomes</taxon>
        <taxon>ecological metagenomes</taxon>
    </lineage>
</organism>
<reference evidence="2" key="1">
    <citation type="submission" date="2020-05" db="EMBL/GenBank/DDBJ databases">
        <authorList>
            <person name="Chiriac C."/>
            <person name="Salcher M."/>
            <person name="Ghai R."/>
            <person name="Kavagutti S V."/>
        </authorList>
    </citation>
    <scope>NUCLEOTIDE SEQUENCE</scope>
</reference>
<proteinExistence type="predicted"/>
<sequence length="1036" mass="114392">MAEPIPEAEAFIGYKLTEMASRNEHHEFEEIATRIARKRISSNILIANGPVSAGGDQQRDAESYATRIPEELPHSAGFSASASTKPTVIACTVQQPPLKAKVLADLAGICAEDADPVEHIAFFSVHSIPAAAIHDLKKTARDDYGITLDIFSGRAISTLLAEPDLVWVAQQYLDLPSSMIPPLDEEESAPGWYSELLENLRANKGPAALTPATQGEVTHGIRHATWDAETNGDLPEWLDFMGAFLNHKDDGDDSELVFRACYEMAVARWRGMGEATGLEPLIRRAIAYARKSDHQNVIDDAVTLASYWGVMWSTGRAEASADEIGEALQGLRDHAIALLDDTDPATYPIRASTLTGTLAYSYLIPDWRDVDAKTGKPAKIDITPTIGVKMENFEVDITGLPPGAVDFENAMTYFDRLIDLLPEARAYSASSLATVFDLFTPALVDHPKYAKVRDGLDEAATRIQGESALAERFRDRSTALMKAGKPLEALAELHQAKINWFNGDTLYGALLTMRYIAKIYEDLGLTYAAKMYACSAASIALVAGDNDDKEHLPKALLEAARYAQHAGTWADAAGLTEVALLARGQYLPDPFDFEKYPDLHAQRVTQGLGVSAVRKYWPELEAVIKGAHWRTDWYEMIDEMVTEAGAEYTMTEDEFQDEAAKQLAGPVFADLGPERVIDFHALGVRWIFSFTNDKTTVLTAEGLCAAFQVFVADIARQHPVLINSTVYVDVDVVDDAGHEVDDFDVDDDEPELRTHVTISSDIDEQDAYAASLVTFCFQLIQVVHAGSIDDLKATMEPMYKAGLTHKVVLGRSYQDAADLLKPEHFDRCAAATRPTSSSSYAPTAHPALGPSTEPGNRYDHEESLAAVRSRYESVYDLMRYTYPRLLADERIRATIERLQGEGWLDWQILATLANMKWNWRLRDAGMLPGVGDPKEALKLAREPETKDSPVVPLEWFNDAEITFNLTVQTSTIAQTWGLVGRAEVAGEHAMRDLLTRRYGYTTDDIRHRDILNCLDENVELLPFVEAEPDDAVEGPG</sequence>
<dbReference type="EMBL" id="CAEZYQ010000011">
    <property type="protein sequence ID" value="CAB4744692.1"/>
    <property type="molecule type" value="Genomic_DNA"/>
</dbReference>
<dbReference type="AlphaFoldDB" id="A0A6J6TBF0"/>